<gene>
    <name evidence="9" type="ORF">SCF082_LOCUS6297</name>
</gene>
<reference evidence="9 10" key="1">
    <citation type="submission" date="2024-02" db="EMBL/GenBank/DDBJ databases">
        <authorList>
            <person name="Chen Y."/>
            <person name="Shah S."/>
            <person name="Dougan E. K."/>
            <person name="Thang M."/>
            <person name="Chan C."/>
        </authorList>
    </citation>
    <scope>NUCLEOTIDE SEQUENCE [LARGE SCALE GENOMIC DNA]</scope>
</reference>
<comment type="caution">
    <text evidence="9">The sequence shown here is derived from an EMBL/GenBank/DDBJ whole genome shotgun (WGS) entry which is preliminary data.</text>
</comment>
<evidence type="ECO:0000256" key="6">
    <source>
        <dbReference type="ARBA" id="ARBA00023136"/>
    </source>
</evidence>
<comment type="similarity">
    <text evidence="2">Belongs to the SLC35F solute transporter family.</text>
</comment>
<dbReference type="PANTHER" id="PTHR14233">
    <property type="entry name" value="DUF914-RELATED"/>
    <property type="match status" value="1"/>
</dbReference>
<accession>A0ABP0IF37</accession>
<evidence type="ECO:0000256" key="2">
    <source>
        <dbReference type="ARBA" id="ARBA00007863"/>
    </source>
</evidence>
<dbReference type="PANTHER" id="PTHR14233:SF4">
    <property type="entry name" value="SOLUTE CARRIER FAMILY 35 MEMBER F2"/>
    <property type="match status" value="1"/>
</dbReference>
<dbReference type="InterPro" id="IPR052221">
    <property type="entry name" value="SLC35F_Transporter"/>
</dbReference>
<dbReference type="Proteomes" id="UP001642464">
    <property type="component" value="Unassembled WGS sequence"/>
</dbReference>
<dbReference type="Pfam" id="PF06027">
    <property type="entry name" value="SLC35F"/>
    <property type="match status" value="1"/>
</dbReference>
<organism evidence="9 10">
    <name type="scientific">Durusdinium trenchii</name>
    <dbReference type="NCBI Taxonomy" id="1381693"/>
    <lineage>
        <taxon>Eukaryota</taxon>
        <taxon>Sar</taxon>
        <taxon>Alveolata</taxon>
        <taxon>Dinophyceae</taxon>
        <taxon>Suessiales</taxon>
        <taxon>Symbiodiniaceae</taxon>
        <taxon>Durusdinium</taxon>
    </lineage>
</organism>
<keyword evidence="10" id="KW-1185">Reference proteome</keyword>
<feature type="transmembrane region" description="Helical" evidence="8">
    <location>
        <begin position="128"/>
        <end position="145"/>
    </location>
</feature>
<evidence type="ECO:0000313" key="9">
    <source>
        <dbReference type="EMBL" id="CAK8999980.1"/>
    </source>
</evidence>
<evidence type="ECO:0000256" key="1">
    <source>
        <dbReference type="ARBA" id="ARBA00004141"/>
    </source>
</evidence>
<evidence type="ECO:0000256" key="4">
    <source>
        <dbReference type="ARBA" id="ARBA00022692"/>
    </source>
</evidence>
<evidence type="ECO:0000256" key="7">
    <source>
        <dbReference type="SAM" id="MobiDB-lite"/>
    </source>
</evidence>
<sequence>MLLDGFTVPCAMFVSWLLLRAKYRKAHIAACVVCLVGLGLTVVSDSSKATGTTERAWLGDLFVICGASLYSLSNVQEEILLKRHSSRCEALGMLGVFGSIISCVQASILEGSTLLQTSWSLKDLGCLFGFQLSLFGIYVLTSIFLQISDSAVFNMSLLTCDVYSIVFSWQVQHKQISWTYGIAFILTLSGLVCANCEKPIPPEGRFCSGCFPQVVEEALQLREIVGKQLVEAAALRHQLESQKREETQLEARKCDLEAQLYAVEAGAQDSQTEPTHHILKALAQLRTLRRDEEVRSRLAAEQLEALSQREAASIGALEEATVRLQQANERHGSLQERLLHGDKKVKALLAEISQLATGKGDRSAKRESVVQMPAHPL</sequence>
<keyword evidence="6 8" id="KW-0472">Membrane</keyword>
<protein>
    <submittedName>
        <fullName evidence="9">Solute carrier family 35 member F1</fullName>
    </submittedName>
</protein>
<name>A0ABP0IF37_9DINO</name>
<feature type="transmembrane region" description="Helical" evidence="8">
    <location>
        <begin position="88"/>
        <end position="108"/>
    </location>
</feature>
<feature type="compositionally biased region" description="Basic and acidic residues" evidence="7">
    <location>
        <begin position="359"/>
        <end position="368"/>
    </location>
</feature>
<evidence type="ECO:0000256" key="5">
    <source>
        <dbReference type="ARBA" id="ARBA00022989"/>
    </source>
</evidence>
<proteinExistence type="inferred from homology"/>
<evidence type="ECO:0000313" key="10">
    <source>
        <dbReference type="Proteomes" id="UP001642464"/>
    </source>
</evidence>
<feature type="region of interest" description="Disordered" evidence="7">
    <location>
        <begin position="357"/>
        <end position="377"/>
    </location>
</feature>
<keyword evidence="4 8" id="KW-0812">Transmembrane</keyword>
<keyword evidence="3" id="KW-0813">Transport</keyword>
<comment type="subcellular location">
    <subcellularLocation>
        <location evidence="1">Membrane</location>
        <topology evidence="1">Multi-pass membrane protein</topology>
    </subcellularLocation>
</comment>
<dbReference type="EMBL" id="CAXAMM010003448">
    <property type="protein sequence ID" value="CAK8999980.1"/>
    <property type="molecule type" value="Genomic_DNA"/>
</dbReference>
<evidence type="ECO:0000256" key="3">
    <source>
        <dbReference type="ARBA" id="ARBA00022448"/>
    </source>
</evidence>
<keyword evidence="5 8" id="KW-1133">Transmembrane helix</keyword>
<evidence type="ECO:0000256" key="8">
    <source>
        <dbReference type="SAM" id="Phobius"/>
    </source>
</evidence>
<dbReference type="InterPro" id="IPR009262">
    <property type="entry name" value="SLC35_F1/F2/F6"/>
</dbReference>
<feature type="transmembrane region" description="Helical" evidence="8">
    <location>
        <begin position="26"/>
        <end position="44"/>
    </location>
</feature>